<proteinExistence type="inferred from homology"/>
<feature type="domain" description="Histone deacetylase" evidence="9">
    <location>
        <begin position="1"/>
        <end position="259"/>
    </location>
</feature>
<dbReference type="EC" id="3.5.1.98" evidence="2"/>
<evidence type="ECO:0000256" key="4">
    <source>
        <dbReference type="ARBA" id="ARBA00022853"/>
    </source>
</evidence>
<gene>
    <name evidence="10" type="primary">HDAC1</name>
    <name evidence="10" type="ORF">HK097_004922</name>
</gene>
<dbReference type="GO" id="GO:0141221">
    <property type="term" value="F:histone deacetylase activity, hydrolytic mechanism"/>
    <property type="evidence" value="ECO:0007669"/>
    <property type="project" value="UniProtKB-EC"/>
</dbReference>
<feature type="region of interest" description="Disordered" evidence="8">
    <location>
        <begin position="314"/>
        <end position="351"/>
    </location>
</feature>
<comment type="similarity">
    <text evidence="1">Belongs to the histone deacetylase family. HD type 1 subfamily.</text>
</comment>
<evidence type="ECO:0000259" key="9">
    <source>
        <dbReference type="Pfam" id="PF00850"/>
    </source>
</evidence>
<dbReference type="Proteomes" id="UP001212841">
    <property type="component" value="Unassembled WGS sequence"/>
</dbReference>
<feature type="binding site" evidence="6">
    <location>
        <position position="91"/>
    </location>
    <ligand>
        <name>substrate</name>
    </ligand>
</feature>
<dbReference type="GO" id="GO:0031507">
    <property type="term" value="P:heterochromatin formation"/>
    <property type="evidence" value="ECO:0007669"/>
    <property type="project" value="TreeGrafter"/>
</dbReference>
<evidence type="ECO:0000256" key="7">
    <source>
        <dbReference type="PIRSR" id="PIRSR037913-3"/>
    </source>
</evidence>
<comment type="caution">
    <text evidence="10">The sequence shown here is derived from an EMBL/GenBank/DDBJ whole genome shotgun (WGS) entry which is preliminary data.</text>
</comment>
<dbReference type="PANTHER" id="PTHR10625:SF10">
    <property type="entry name" value="HISTONE DEACETYLASE HDAC1"/>
    <property type="match status" value="1"/>
</dbReference>
<keyword evidence="11" id="KW-1185">Reference proteome</keyword>
<evidence type="ECO:0000256" key="1">
    <source>
        <dbReference type="ARBA" id="ARBA00006457"/>
    </source>
</evidence>
<feature type="binding site" evidence="7">
    <location>
        <position position="206"/>
    </location>
    <ligand>
        <name>a divalent metal cation</name>
        <dbReference type="ChEBI" id="CHEBI:60240"/>
    </ligand>
</feature>
<organism evidence="10 11">
    <name type="scientific">Rhizophlyctis rosea</name>
    <dbReference type="NCBI Taxonomy" id="64517"/>
    <lineage>
        <taxon>Eukaryota</taxon>
        <taxon>Fungi</taxon>
        <taxon>Fungi incertae sedis</taxon>
        <taxon>Chytridiomycota</taxon>
        <taxon>Chytridiomycota incertae sedis</taxon>
        <taxon>Chytridiomycetes</taxon>
        <taxon>Rhizophlyctidales</taxon>
        <taxon>Rhizophlyctidaceae</taxon>
        <taxon>Rhizophlyctis</taxon>
    </lineage>
</organism>
<dbReference type="GO" id="GO:0046872">
    <property type="term" value="F:metal ion binding"/>
    <property type="evidence" value="ECO:0007669"/>
    <property type="project" value="UniProtKB-KW"/>
</dbReference>
<sequence length="351" mass="39602">MTRYHTDDYIAFLERVSPMTKEVEQYQLEARDFNCGDQSGDCPIFEGVYEFASLSAGGSIQAAKKINRGDCDIAINWGGGLHHAKRKEASGFCYVNDIVLAILELLKTHQRVLYIDTDVHHGDGVEEAFYTTDRVMTLSLHKFGEFFPGTGHMKDVGVGRGKGYAVNVPLGNGIDDESYKWILDETVKDVMQFYRPTAVVLQLGADSLVGDRLGAFNLSMQGHAHSVEFLKSYNVPLILLGGGGYTVRNVARAWTYETSVAAGIEVPEELPFHNYFEYYGPEYKLAIPASNMENQNTRSYLENIRKTTRENLRHLNHAPSASHVELPEDRWSSDEEEDEDEKEGWRDRRIS</sequence>
<dbReference type="PANTHER" id="PTHR10625">
    <property type="entry name" value="HISTONE DEACETYLASE HDAC1-RELATED"/>
    <property type="match status" value="1"/>
</dbReference>
<dbReference type="InterPro" id="IPR023801">
    <property type="entry name" value="His_deacetylse_dom"/>
</dbReference>
<keyword evidence="7" id="KW-0479">Metal-binding</keyword>
<evidence type="ECO:0000256" key="2">
    <source>
        <dbReference type="ARBA" id="ARBA00012111"/>
    </source>
</evidence>
<evidence type="ECO:0000256" key="6">
    <source>
        <dbReference type="PIRSR" id="PIRSR037913-2"/>
    </source>
</evidence>
<dbReference type="InterPro" id="IPR037138">
    <property type="entry name" value="His_deacetylse_dom_sf"/>
</dbReference>
<keyword evidence="3" id="KW-0378">Hydrolase</keyword>
<keyword evidence="4" id="KW-0156">Chromatin regulator</keyword>
<accession>A0AAD5S0U4</accession>
<feature type="active site" description="Proton acceptor" evidence="5">
    <location>
        <position position="83"/>
    </location>
</feature>
<feature type="binding site" evidence="7">
    <location>
        <position position="120"/>
    </location>
    <ligand>
        <name>a divalent metal cation</name>
        <dbReference type="ChEBI" id="CHEBI:60240"/>
    </ligand>
</feature>
<dbReference type="SUPFAM" id="SSF52768">
    <property type="entry name" value="Arginase/deacetylase"/>
    <property type="match status" value="1"/>
</dbReference>
<dbReference type="AlphaFoldDB" id="A0AAD5S0U4"/>
<evidence type="ECO:0000256" key="5">
    <source>
        <dbReference type="PIRSR" id="PIRSR037913-1"/>
    </source>
</evidence>
<dbReference type="PIRSF" id="PIRSF037913">
    <property type="entry name" value="His_deacetylse_1"/>
    <property type="match status" value="1"/>
</dbReference>
<feature type="non-terminal residue" evidence="10">
    <location>
        <position position="351"/>
    </location>
</feature>
<dbReference type="InterPro" id="IPR000286">
    <property type="entry name" value="HDACs"/>
</dbReference>
<evidence type="ECO:0000256" key="8">
    <source>
        <dbReference type="SAM" id="MobiDB-lite"/>
    </source>
</evidence>
<dbReference type="EMBL" id="JADGJD010002318">
    <property type="protein sequence ID" value="KAJ3033251.1"/>
    <property type="molecule type" value="Genomic_DNA"/>
</dbReference>
<evidence type="ECO:0000313" key="10">
    <source>
        <dbReference type="EMBL" id="KAJ3033251.1"/>
    </source>
</evidence>
<dbReference type="GO" id="GO:0070210">
    <property type="term" value="C:Rpd3L-Expanded complex"/>
    <property type="evidence" value="ECO:0007669"/>
    <property type="project" value="TreeGrafter"/>
</dbReference>
<evidence type="ECO:0000256" key="3">
    <source>
        <dbReference type="ARBA" id="ARBA00022801"/>
    </source>
</evidence>
<dbReference type="Gene3D" id="3.40.800.20">
    <property type="entry name" value="Histone deacetylase domain"/>
    <property type="match status" value="1"/>
</dbReference>
<reference evidence="10" key="1">
    <citation type="submission" date="2020-05" db="EMBL/GenBank/DDBJ databases">
        <title>Phylogenomic resolution of chytrid fungi.</title>
        <authorList>
            <person name="Stajich J.E."/>
            <person name="Amses K."/>
            <person name="Simmons R."/>
            <person name="Seto K."/>
            <person name="Myers J."/>
            <person name="Bonds A."/>
            <person name="Quandt C.A."/>
            <person name="Barry K."/>
            <person name="Liu P."/>
            <person name="Grigoriev I."/>
            <person name="Longcore J.E."/>
            <person name="James T.Y."/>
        </authorList>
    </citation>
    <scope>NUCLEOTIDE SEQUENCE</scope>
    <source>
        <strain evidence="10">JEL0318</strain>
    </source>
</reference>
<feature type="binding site" evidence="6">
    <location>
        <position position="245"/>
    </location>
    <ligand>
        <name>substrate</name>
    </ligand>
</feature>
<dbReference type="InterPro" id="IPR023696">
    <property type="entry name" value="Ureohydrolase_dom_sf"/>
</dbReference>
<dbReference type="PRINTS" id="PR01270">
    <property type="entry name" value="HDASUPER"/>
</dbReference>
<dbReference type="Pfam" id="PF00850">
    <property type="entry name" value="Hist_deacetyl"/>
    <property type="match status" value="1"/>
</dbReference>
<feature type="binding site" evidence="7">
    <location>
        <position position="118"/>
    </location>
    <ligand>
        <name>a divalent metal cation</name>
        <dbReference type="ChEBI" id="CHEBI:60240"/>
    </ligand>
</feature>
<name>A0AAD5S0U4_9FUNG</name>
<dbReference type="PRINTS" id="PR01271">
    <property type="entry name" value="HISDACETLASE"/>
</dbReference>
<dbReference type="InterPro" id="IPR003084">
    <property type="entry name" value="HDAC_I/II"/>
</dbReference>
<feature type="binding site" evidence="6">
    <location>
        <position position="41"/>
    </location>
    <ligand>
        <name>substrate</name>
    </ligand>
</feature>
<protein>
    <recommendedName>
        <fullName evidence="2">histone deacetylase</fullName>
        <ecNumber evidence="2">3.5.1.98</ecNumber>
    </recommendedName>
</protein>
<evidence type="ECO:0000313" key="11">
    <source>
        <dbReference type="Proteomes" id="UP001212841"/>
    </source>
</evidence>